<sequence length="42" mass="4991">MTRSTTYLMLISEAHGKHFYIKPLYPDFAPENKSLCRFLLQE</sequence>
<gene>
    <name evidence="1" type="ORF">BOLC7T44359H</name>
</gene>
<reference evidence="1" key="1">
    <citation type="submission" date="2018-11" db="EMBL/GenBank/DDBJ databases">
        <authorList>
            <consortium name="Genoscope - CEA"/>
            <person name="William W."/>
        </authorList>
    </citation>
    <scope>NUCLEOTIDE SEQUENCE</scope>
</reference>
<accession>A0A3P6F5Y0</accession>
<evidence type="ECO:0000313" key="1">
    <source>
        <dbReference type="EMBL" id="VDD38799.1"/>
    </source>
</evidence>
<name>A0A3P6F5Y0_BRAOL</name>
<protein>
    <submittedName>
        <fullName evidence="1">Uncharacterized protein</fullName>
    </submittedName>
</protein>
<dbReference type="EMBL" id="LR031876">
    <property type="protein sequence ID" value="VDD38799.1"/>
    <property type="molecule type" value="Genomic_DNA"/>
</dbReference>
<organism evidence="1">
    <name type="scientific">Brassica oleracea</name>
    <name type="common">Wild cabbage</name>
    <dbReference type="NCBI Taxonomy" id="3712"/>
    <lineage>
        <taxon>Eukaryota</taxon>
        <taxon>Viridiplantae</taxon>
        <taxon>Streptophyta</taxon>
        <taxon>Embryophyta</taxon>
        <taxon>Tracheophyta</taxon>
        <taxon>Spermatophyta</taxon>
        <taxon>Magnoliopsida</taxon>
        <taxon>eudicotyledons</taxon>
        <taxon>Gunneridae</taxon>
        <taxon>Pentapetalae</taxon>
        <taxon>rosids</taxon>
        <taxon>malvids</taxon>
        <taxon>Brassicales</taxon>
        <taxon>Brassicaceae</taxon>
        <taxon>Brassiceae</taxon>
        <taxon>Brassica</taxon>
    </lineage>
</organism>
<proteinExistence type="predicted"/>
<dbReference type="AlphaFoldDB" id="A0A3P6F5Y0"/>